<reference evidence="1" key="1">
    <citation type="submission" date="2020-11" db="EMBL/GenBank/DDBJ databases">
        <authorList>
            <person name="Tran Van P."/>
        </authorList>
    </citation>
    <scope>NUCLEOTIDE SEQUENCE</scope>
</reference>
<organism evidence="1">
    <name type="scientific">Timema poppense</name>
    <name type="common">Walking stick</name>
    <dbReference type="NCBI Taxonomy" id="170557"/>
    <lineage>
        <taxon>Eukaryota</taxon>
        <taxon>Metazoa</taxon>
        <taxon>Ecdysozoa</taxon>
        <taxon>Arthropoda</taxon>
        <taxon>Hexapoda</taxon>
        <taxon>Insecta</taxon>
        <taxon>Pterygota</taxon>
        <taxon>Neoptera</taxon>
        <taxon>Polyneoptera</taxon>
        <taxon>Phasmatodea</taxon>
        <taxon>Timematodea</taxon>
        <taxon>Timematoidea</taxon>
        <taxon>Timematidae</taxon>
        <taxon>Timema</taxon>
    </lineage>
</organism>
<gene>
    <name evidence="1" type="ORF">TPSB3V08_LOCUS8575</name>
</gene>
<accession>A0A7R9H9F0</accession>
<sequence length="127" mass="14416">MTVQYLRPGQSATLRACVVHEVRVESFPYQSINEYVVWVFDGGNRCNSLGKYLNLSVRHTTTPSLPPLLPFEERPGWGTQEEQRGRSDLSACRMTGTVENLLGERMARRLPVTGLEGESRLYFLLVK</sequence>
<dbReference type="AlphaFoldDB" id="A0A7R9H9F0"/>
<dbReference type="EMBL" id="OD006235">
    <property type="protein sequence ID" value="CAD7412698.1"/>
    <property type="molecule type" value="Genomic_DNA"/>
</dbReference>
<evidence type="ECO:0000313" key="1">
    <source>
        <dbReference type="EMBL" id="CAD7412698.1"/>
    </source>
</evidence>
<protein>
    <submittedName>
        <fullName evidence="1">Uncharacterized protein</fullName>
    </submittedName>
</protein>
<proteinExistence type="predicted"/>
<name>A0A7R9H9F0_TIMPO</name>